<dbReference type="Pfam" id="PF00535">
    <property type="entry name" value="Glycos_transf_2"/>
    <property type="match status" value="1"/>
</dbReference>
<organism evidence="2 3">
    <name type="scientific">Algoriphagus marincola HL-49</name>
    <dbReference type="NCBI Taxonomy" id="1305737"/>
    <lineage>
        <taxon>Bacteria</taxon>
        <taxon>Pseudomonadati</taxon>
        <taxon>Bacteroidota</taxon>
        <taxon>Cytophagia</taxon>
        <taxon>Cytophagales</taxon>
        <taxon>Cyclobacteriaceae</taxon>
        <taxon>Algoriphagus</taxon>
    </lineage>
</organism>
<proteinExistence type="predicted"/>
<dbReference type="CDD" id="cd00761">
    <property type="entry name" value="Glyco_tranf_GTA_type"/>
    <property type="match status" value="1"/>
</dbReference>
<sequence>MVFQVLISTLQSDASPFLGKAIPTLVISQSGKNEHFISGNVEFLAFSERGLSKSRNRAIENTRAKIALIADDDVKFVPDFDKKIISAFTRYPDADIITFRVRTPEGLPYKKSYLEHSFTHSRTSIYKTSSVEIALRPDKIKLKGVRFDESFGLGAKYSSGEEVIFLNDCINSGLSLRYVPEEIVIHPLESSGKILDENYFKSKGAIVRRLYGSSPGLLIGLGFLLKQLIKSGKTISFVAALRAILKGFFAKN</sequence>
<keyword evidence="2" id="KW-0808">Transferase</keyword>
<accession>A0A0P7YF91</accession>
<gene>
    <name evidence="2" type="ORF">HLUCCX10_13645</name>
</gene>
<protein>
    <submittedName>
        <fullName evidence="2">Glycosyl transferase family 2</fullName>
    </submittedName>
</protein>
<dbReference type="SUPFAM" id="SSF53448">
    <property type="entry name" value="Nucleotide-diphospho-sugar transferases"/>
    <property type="match status" value="1"/>
</dbReference>
<reference evidence="2 3" key="1">
    <citation type="submission" date="2015-09" db="EMBL/GenBank/DDBJ databases">
        <title>Identification and resolution of microdiversity through metagenomic sequencing of parallel consortia.</title>
        <authorList>
            <person name="Nelson W.C."/>
            <person name="Romine M.F."/>
            <person name="Lindemann S.R."/>
        </authorList>
    </citation>
    <scope>NUCLEOTIDE SEQUENCE [LARGE SCALE GENOMIC DNA]</scope>
    <source>
        <strain evidence="2">HL-49</strain>
    </source>
</reference>
<evidence type="ECO:0000259" key="1">
    <source>
        <dbReference type="Pfam" id="PF00535"/>
    </source>
</evidence>
<evidence type="ECO:0000313" key="2">
    <source>
        <dbReference type="EMBL" id="KPQ13228.1"/>
    </source>
</evidence>
<dbReference type="EMBL" id="LJXT01000098">
    <property type="protein sequence ID" value="KPQ13228.1"/>
    <property type="molecule type" value="Genomic_DNA"/>
</dbReference>
<dbReference type="eggNOG" id="COG1216">
    <property type="taxonomic scope" value="Bacteria"/>
</dbReference>
<dbReference type="AlphaFoldDB" id="A0A0P7YF91"/>
<comment type="caution">
    <text evidence="2">The sequence shown here is derived from an EMBL/GenBank/DDBJ whole genome shotgun (WGS) entry which is preliminary data.</text>
</comment>
<dbReference type="Gene3D" id="3.90.550.10">
    <property type="entry name" value="Spore Coat Polysaccharide Biosynthesis Protein SpsA, Chain A"/>
    <property type="match status" value="1"/>
</dbReference>
<dbReference type="STRING" id="1305737.GCA_000526355_01805"/>
<dbReference type="InterPro" id="IPR001173">
    <property type="entry name" value="Glyco_trans_2-like"/>
</dbReference>
<dbReference type="GO" id="GO:0016740">
    <property type="term" value="F:transferase activity"/>
    <property type="evidence" value="ECO:0007669"/>
    <property type="project" value="UniProtKB-KW"/>
</dbReference>
<name>A0A0P7YF91_9BACT</name>
<dbReference type="Proteomes" id="UP000050421">
    <property type="component" value="Unassembled WGS sequence"/>
</dbReference>
<dbReference type="PATRIC" id="fig|1305737.6.peg.3446"/>
<dbReference type="InterPro" id="IPR029044">
    <property type="entry name" value="Nucleotide-diphossugar_trans"/>
</dbReference>
<feature type="domain" description="Glycosyltransferase 2-like" evidence="1">
    <location>
        <begin position="39"/>
        <end position="115"/>
    </location>
</feature>
<evidence type="ECO:0000313" key="3">
    <source>
        <dbReference type="Proteomes" id="UP000050421"/>
    </source>
</evidence>